<keyword evidence="2" id="KW-1185">Reference proteome</keyword>
<gene>
    <name evidence="1" type="ORF">GPAL_2592</name>
</gene>
<comment type="caution">
    <text evidence="1">The sequence shown here is derived from an EMBL/GenBank/DDBJ whole genome shotgun (WGS) entry which is preliminary data.</text>
</comment>
<organism evidence="1 2">
    <name type="scientific">Brumicola pallidula DSM 14239 = ACAM 615</name>
    <dbReference type="NCBI Taxonomy" id="1121922"/>
    <lineage>
        <taxon>Bacteria</taxon>
        <taxon>Pseudomonadati</taxon>
        <taxon>Pseudomonadota</taxon>
        <taxon>Gammaproteobacteria</taxon>
        <taxon>Alteromonadales</taxon>
        <taxon>Alteromonadaceae</taxon>
        <taxon>Brumicola</taxon>
    </lineage>
</organism>
<evidence type="ECO:0000313" key="2">
    <source>
        <dbReference type="Proteomes" id="UP000006251"/>
    </source>
</evidence>
<dbReference type="EMBL" id="BAEQ01000045">
    <property type="protein sequence ID" value="GAC29447.1"/>
    <property type="molecule type" value="Genomic_DNA"/>
</dbReference>
<dbReference type="AlphaFoldDB" id="K6ZGH3"/>
<protein>
    <submittedName>
        <fullName evidence="1">Uncharacterized protein</fullName>
    </submittedName>
</protein>
<dbReference type="Proteomes" id="UP000006251">
    <property type="component" value="Unassembled WGS sequence"/>
</dbReference>
<sequence>MLLSIDLAPSKRFLAKEQRAMSGSARKLDLFVLNRKYK</sequence>
<reference evidence="2" key="1">
    <citation type="journal article" date="2014" name="Environ. Microbiol.">
        <title>Comparative genomics of the marine bacterial genus Glaciecola reveals the high degree of genomic diversity and genomic characteristic for cold adaptation.</title>
        <authorList>
            <person name="Qin Q.L."/>
            <person name="Xie B.B."/>
            <person name="Yu Y."/>
            <person name="Shu Y.L."/>
            <person name="Rong J.C."/>
            <person name="Zhang Y.J."/>
            <person name="Zhao D.L."/>
            <person name="Chen X.L."/>
            <person name="Zhang X.Y."/>
            <person name="Chen B."/>
            <person name="Zhou B.C."/>
            <person name="Zhang Y.Z."/>
        </authorList>
    </citation>
    <scope>NUCLEOTIDE SEQUENCE [LARGE SCALE GENOMIC DNA]</scope>
    <source>
        <strain evidence="2">ACAM 615</strain>
    </source>
</reference>
<accession>K6ZGH3</accession>
<name>K6ZGH3_9ALTE</name>
<evidence type="ECO:0000313" key="1">
    <source>
        <dbReference type="EMBL" id="GAC29447.1"/>
    </source>
</evidence>
<proteinExistence type="predicted"/>